<proteinExistence type="predicted"/>
<dbReference type="AlphaFoldDB" id="A0A0B6YCZ5"/>
<name>A0A0B6YCZ5_9EUPU</name>
<evidence type="ECO:0000313" key="2">
    <source>
        <dbReference type="EMBL" id="CEK54029.1"/>
    </source>
</evidence>
<feature type="signal peptide" evidence="1">
    <location>
        <begin position="1"/>
        <end position="26"/>
    </location>
</feature>
<reference evidence="2" key="1">
    <citation type="submission" date="2014-12" db="EMBL/GenBank/DDBJ databases">
        <title>Insight into the proteome of Arion vulgaris.</title>
        <authorList>
            <person name="Aradska J."/>
            <person name="Bulat T."/>
            <person name="Smidak R."/>
            <person name="Sarate P."/>
            <person name="Gangsoo J."/>
            <person name="Sialana F."/>
            <person name="Bilban M."/>
            <person name="Lubec G."/>
        </authorList>
    </citation>
    <scope>NUCLEOTIDE SEQUENCE</scope>
    <source>
        <tissue evidence="2">Skin</tissue>
    </source>
</reference>
<keyword evidence="1" id="KW-0732">Signal</keyword>
<feature type="non-terminal residue" evidence="2">
    <location>
        <position position="1"/>
    </location>
</feature>
<feature type="chain" id="PRO_5002111823" evidence="1">
    <location>
        <begin position="27"/>
        <end position="109"/>
    </location>
</feature>
<accession>A0A0B6YCZ5</accession>
<gene>
    <name evidence="2" type="primary">ORF21794</name>
</gene>
<dbReference type="EMBL" id="HACG01007164">
    <property type="protein sequence ID" value="CEK54029.1"/>
    <property type="molecule type" value="Transcribed_RNA"/>
</dbReference>
<organism evidence="2">
    <name type="scientific">Arion vulgaris</name>
    <dbReference type="NCBI Taxonomy" id="1028688"/>
    <lineage>
        <taxon>Eukaryota</taxon>
        <taxon>Metazoa</taxon>
        <taxon>Spiralia</taxon>
        <taxon>Lophotrochozoa</taxon>
        <taxon>Mollusca</taxon>
        <taxon>Gastropoda</taxon>
        <taxon>Heterobranchia</taxon>
        <taxon>Euthyneura</taxon>
        <taxon>Panpulmonata</taxon>
        <taxon>Eupulmonata</taxon>
        <taxon>Stylommatophora</taxon>
        <taxon>Helicina</taxon>
        <taxon>Arionoidea</taxon>
        <taxon>Arionidae</taxon>
        <taxon>Arion</taxon>
    </lineage>
</organism>
<protein>
    <submittedName>
        <fullName evidence="2">Uncharacterized protein</fullName>
    </submittedName>
</protein>
<evidence type="ECO:0000256" key="1">
    <source>
        <dbReference type="SAM" id="SignalP"/>
    </source>
</evidence>
<sequence>ISVALFNMRCRSVLLFFSPLVSPGNSWGIKQSEIPFHWKRHKQSVSQMNKEIVPYPEKTQRRNCGQIQDCTVFWTTLMGSYNMSQTQTTYVLNEDCGNLLLEHTPRESG</sequence>